<keyword evidence="2" id="KW-1185">Reference proteome</keyword>
<proteinExistence type="predicted"/>
<protein>
    <submittedName>
        <fullName evidence="1">Uncharacterized protein</fullName>
    </submittedName>
</protein>
<dbReference type="AlphaFoldDB" id="A0A8T2DE51"/>
<evidence type="ECO:0000313" key="2">
    <source>
        <dbReference type="Proteomes" id="UP000694251"/>
    </source>
</evidence>
<organism evidence="1 2">
    <name type="scientific">Arabidopsis suecica</name>
    <name type="common">Swedish thale-cress</name>
    <name type="synonym">Cardaminopsis suecica</name>
    <dbReference type="NCBI Taxonomy" id="45249"/>
    <lineage>
        <taxon>Eukaryota</taxon>
        <taxon>Viridiplantae</taxon>
        <taxon>Streptophyta</taxon>
        <taxon>Embryophyta</taxon>
        <taxon>Tracheophyta</taxon>
        <taxon>Spermatophyta</taxon>
        <taxon>Magnoliopsida</taxon>
        <taxon>eudicotyledons</taxon>
        <taxon>Gunneridae</taxon>
        <taxon>Pentapetalae</taxon>
        <taxon>rosids</taxon>
        <taxon>malvids</taxon>
        <taxon>Brassicales</taxon>
        <taxon>Brassicaceae</taxon>
        <taxon>Camelineae</taxon>
        <taxon>Arabidopsis</taxon>
    </lineage>
</organism>
<reference evidence="1 2" key="1">
    <citation type="submission" date="2020-12" db="EMBL/GenBank/DDBJ databases">
        <title>Concerted genomic and epigenomic changes stabilize Arabidopsis allopolyploids.</title>
        <authorList>
            <person name="Chen Z."/>
        </authorList>
    </citation>
    <scope>NUCLEOTIDE SEQUENCE [LARGE SCALE GENOMIC DNA]</scope>
    <source>
        <strain evidence="1">As9502</strain>
        <tissue evidence="1">Leaf</tissue>
    </source>
</reference>
<dbReference type="EMBL" id="JAEFBJ010000005">
    <property type="protein sequence ID" value="KAG7609266.1"/>
    <property type="molecule type" value="Genomic_DNA"/>
</dbReference>
<name>A0A8T2DE51_ARASU</name>
<dbReference type="Proteomes" id="UP000694251">
    <property type="component" value="Chromosome 5"/>
</dbReference>
<accession>A0A8T2DE51</accession>
<comment type="caution">
    <text evidence="1">The sequence shown here is derived from an EMBL/GenBank/DDBJ whole genome shotgun (WGS) entry which is preliminary data.</text>
</comment>
<evidence type="ECO:0000313" key="1">
    <source>
        <dbReference type="EMBL" id="KAG7609266.1"/>
    </source>
</evidence>
<gene>
    <name evidence="1" type="ORF">ISN44_As05g013990</name>
</gene>
<sequence>MLELLCLVRTDNQLHSNPCRQSFPWTWLESKEQWGLRDYYETLCHFSFQVYG</sequence>